<feature type="compositionally biased region" description="Basic and acidic residues" evidence="1">
    <location>
        <begin position="104"/>
        <end position="128"/>
    </location>
</feature>
<proteinExistence type="predicted"/>
<accession>A0A9P7GTS3</accession>
<reference evidence="2" key="1">
    <citation type="submission" date="2021-02" db="EMBL/GenBank/DDBJ databases">
        <authorList>
            <person name="Nieuwenhuis M."/>
            <person name="Van De Peppel L.J.J."/>
        </authorList>
    </citation>
    <scope>NUCLEOTIDE SEQUENCE</scope>
    <source>
        <strain evidence="2">D49</strain>
    </source>
</reference>
<gene>
    <name evidence="2" type="ORF">H0H81_004302</name>
</gene>
<evidence type="ECO:0000313" key="3">
    <source>
        <dbReference type="Proteomes" id="UP000717328"/>
    </source>
</evidence>
<name>A0A9P7GTS3_9AGAR</name>
<keyword evidence="3" id="KW-1185">Reference proteome</keyword>
<feature type="region of interest" description="Disordered" evidence="1">
    <location>
        <begin position="1"/>
        <end position="129"/>
    </location>
</feature>
<comment type="caution">
    <text evidence="2">The sequence shown here is derived from an EMBL/GenBank/DDBJ whole genome shotgun (WGS) entry which is preliminary data.</text>
</comment>
<organism evidence="2 3">
    <name type="scientific">Sphagnurus paluster</name>
    <dbReference type="NCBI Taxonomy" id="117069"/>
    <lineage>
        <taxon>Eukaryota</taxon>
        <taxon>Fungi</taxon>
        <taxon>Dikarya</taxon>
        <taxon>Basidiomycota</taxon>
        <taxon>Agaricomycotina</taxon>
        <taxon>Agaricomycetes</taxon>
        <taxon>Agaricomycetidae</taxon>
        <taxon>Agaricales</taxon>
        <taxon>Tricholomatineae</taxon>
        <taxon>Lyophyllaceae</taxon>
        <taxon>Sphagnurus</taxon>
    </lineage>
</organism>
<dbReference type="EMBL" id="JABCKI010000011">
    <property type="protein sequence ID" value="KAG5654348.1"/>
    <property type="molecule type" value="Genomic_DNA"/>
</dbReference>
<evidence type="ECO:0000256" key="1">
    <source>
        <dbReference type="SAM" id="MobiDB-lite"/>
    </source>
</evidence>
<protein>
    <submittedName>
        <fullName evidence="2">Uncharacterized protein</fullName>
    </submittedName>
</protein>
<dbReference type="Proteomes" id="UP000717328">
    <property type="component" value="Unassembled WGS sequence"/>
</dbReference>
<reference evidence="2" key="2">
    <citation type="submission" date="2021-10" db="EMBL/GenBank/DDBJ databases">
        <title>Phylogenomics reveals ancestral predisposition of the termite-cultivated fungus Termitomyces towards a domesticated lifestyle.</title>
        <authorList>
            <person name="Auxier B."/>
            <person name="Grum-Grzhimaylo A."/>
            <person name="Cardenas M.E."/>
            <person name="Lodge J.D."/>
            <person name="Laessoe T."/>
            <person name="Pedersen O."/>
            <person name="Smith M.E."/>
            <person name="Kuyper T.W."/>
            <person name="Franco-Molano E.A."/>
            <person name="Baroni T.J."/>
            <person name="Aanen D.K."/>
        </authorList>
    </citation>
    <scope>NUCLEOTIDE SEQUENCE</scope>
    <source>
        <strain evidence="2">D49</strain>
    </source>
</reference>
<feature type="compositionally biased region" description="Pro residues" evidence="1">
    <location>
        <begin position="79"/>
        <end position="91"/>
    </location>
</feature>
<feature type="compositionally biased region" description="Polar residues" evidence="1">
    <location>
        <begin position="54"/>
        <end position="76"/>
    </location>
</feature>
<evidence type="ECO:0000313" key="2">
    <source>
        <dbReference type="EMBL" id="KAG5654348.1"/>
    </source>
</evidence>
<sequence>MSRYARTTRSTEAPMDYEWTSRTPIKPSWSVSQDQATPKKRPHDDLRPAPTPFGTPQTPIFGSNQNVPFIFNQNATPRTPNPPPWQPPPFFSPDKAFPNPPPAEEPKDVDMSEASPHKADDSQAKPENGRAVAVGGLRRVYNARQKSRSFQMARRREEVDNEDGDVFDSDEEVDGAVVQNTSNHYTLNMPAAPPPQSDLPYILLGFVLHAYHFALMLTGLV</sequence>
<dbReference type="AlphaFoldDB" id="A0A9P7GTS3"/>
<dbReference type="OrthoDB" id="5961at2759"/>
<feature type="compositionally biased region" description="Polar residues" evidence="1">
    <location>
        <begin position="1"/>
        <end position="11"/>
    </location>
</feature>